<protein>
    <submittedName>
        <fullName evidence="1">Uncharacterized protein</fullName>
    </submittedName>
</protein>
<proteinExistence type="predicted"/>
<gene>
    <name evidence="1" type="ORF">LCGC14_1838170</name>
</gene>
<comment type="caution">
    <text evidence="1">The sequence shown here is derived from an EMBL/GenBank/DDBJ whole genome shotgun (WGS) entry which is preliminary data.</text>
</comment>
<dbReference type="AlphaFoldDB" id="A0A0F9H271"/>
<accession>A0A0F9H271</accession>
<reference evidence="1" key="1">
    <citation type="journal article" date="2015" name="Nature">
        <title>Complex archaea that bridge the gap between prokaryotes and eukaryotes.</title>
        <authorList>
            <person name="Spang A."/>
            <person name="Saw J.H."/>
            <person name="Jorgensen S.L."/>
            <person name="Zaremba-Niedzwiedzka K."/>
            <person name="Martijn J."/>
            <person name="Lind A.E."/>
            <person name="van Eijk R."/>
            <person name="Schleper C."/>
            <person name="Guy L."/>
            <person name="Ettema T.J."/>
        </authorList>
    </citation>
    <scope>NUCLEOTIDE SEQUENCE</scope>
</reference>
<dbReference type="EMBL" id="LAZR01018261">
    <property type="protein sequence ID" value="KKL97071.1"/>
    <property type="molecule type" value="Genomic_DNA"/>
</dbReference>
<feature type="non-terminal residue" evidence="1">
    <location>
        <position position="411"/>
    </location>
</feature>
<evidence type="ECO:0000313" key="1">
    <source>
        <dbReference type="EMBL" id="KKL97071.1"/>
    </source>
</evidence>
<sequence length="411" mass="47625">MMWIFTNKRLWKWMSGPLTGWLNLKPGPLAGLTPAVLASFPKPAQPVNRRKIRQMGRYVPHWLWRQMQFCSKWYHDFFVRFWPELAGLAWNLLYMEWLLYVEPGYMKYREHLAHMFKVAFVAHSLLDCDAFADEVANHQFDESPHFKNWASRNAVDLDFLECAAERRLVVRWAALLASLLHDFGYAYKMRTGLDRQLHRVYGWVPSLCDGLEPTAACQQAFESSLAMEFIREKVACDNSRLVPDSPAAQRRRTGFVRDSAPLNHGIASSLFMIQLREDLLRARALNNRLRVALELAAEAAMIHDMSKLDQWTGLRTSGTGDPGDAKRRHFLLPTSHVDVPVAVLLMFCDELAIWRRPRIEEPPRSRLSGQVTYKFRPEKTVKAVRVELTPSDLKIELKYSDPTDQYAQKLH</sequence>
<name>A0A0F9H271_9ZZZZ</name>
<organism evidence="1">
    <name type="scientific">marine sediment metagenome</name>
    <dbReference type="NCBI Taxonomy" id="412755"/>
    <lineage>
        <taxon>unclassified sequences</taxon>
        <taxon>metagenomes</taxon>
        <taxon>ecological metagenomes</taxon>
    </lineage>
</organism>